<evidence type="ECO:0000313" key="1">
    <source>
        <dbReference type="EMBL" id="GAA4425394.1"/>
    </source>
</evidence>
<dbReference type="EMBL" id="BAABGN010000010">
    <property type="protein sequence ID" value="GAA4425394.1"/>
    <property type="molecule type" value="Genomic_DNA"/>
</dbReference>
<accession>A0ABP8L9F8</accession>
<evidence type="ECO:0000313" key="2">
    <source>
        <dbReference type="Proteomes" id="UP001500622"/>
    </source>
</evidence>
<reference evidence="2" key="1">
    <citation type="journal article" date="2019" name="Int. J. Syst. Evol. Microbiol.">
        <title>The Global Catalogue of Microorganisms (GCM) 10K type strain sequencing project: providing services to taxonomists for standard genome sequencing and annotation.</title>
        <authorList>
            <consortium name="The Broad Institute Genomics Platform"/>
            <consortium name="The Broad Institute Genome Sequencing Center for Infectious Disease"/>
            <person name="Wu L."/>
            <person name="Ma J."/>
        </authorList>
    </citation>
    <scope>NUCLEOTIDE SEQUENCE [LARGE SCALE GENOMIC DNA]</scope>
    <source>
        <strain evidence="2">JCM 17810</strain>
    </source>
</reference>
<gene>
    <name evidence="1" type="ORF">GCM10023169_22980</name>
</gene>
<dbReference type="Proteomes" id="UP001500622">
    <property type="component" value="Unassembled WGS sequence"/>
</dbReference>
<name>A0ABP8L9F8_9MICO</name>
<protein>
    <submittedName>
        <fullName evidence="1">Uncharacterized protein</fullName>
    </submittedName>
</protein>
<organism evidence="1 2">
    <name type="scientific">Georgenia halophila</name>
    <dbReference type="NCBI Taxonomy" id="620889"/>
    <lineage>
        <taxon>Bacteria</taxon>
        <taxon>Bacillati</taxon>
        <taxon>Actinomycetota</taxon>
        <taxon>Actinomycetes</taxon>
        <taxon>Micrococcales</taxon>
        <taxon>Bogoriellaceae</taxon>
        <taxon>Georgenia</taxon>
    </lineage>
</organism>
<sequence>MAHTVRLRWTAAATNLPSGMKGPPVHPPELTYPCCLPALGEFGKMTPHEGSISDLTDPGATASNLAGSRTWEIGHVGTPADRVNE</sequence>
<proteinExistence type="predicted"/>
<keyword evidence="2" id="KW-1185">Reference proteome</keyword>
<comment type="caution">
    <text evidence="1">The sequence shown here is derived from an EMBL/GenBank/DDBJ whole genome shotgun (WGS) entry which is preliminary data.</text>
</comment>